<dbReference type="SUPFAM" id="SSF51735">
    <property type="entry name" value="NAD(P)-binding Rossmann-fold domains"/>
    <property type="match status" value="1"/>
</dbReference>
<evidence type="ECO:0000256" key="3">
    <source>
        <dbReference type="ARBA" id="ARBA00023002"/>
    </source>
</evidence>
<gene>
    <name evidence="4" type="ORF">RFM51_22670</name>
</gene>
<dbReference type="PANTHER" id="PTHR43618">
    <property type="entry name" value="7-ALPHA-HYDROXYSTEROID DEHYDROGENASE"/>
    <property type="match status" value="1"/>
</dbReference>
<dbReference type="PANTHER" id="PTHR43618:SF8">
    <property type="entry name" value="7ALPHA-HYDROXYSTEROID DEHYDROGENASE"/>
    <property type="match status" value="1"/>
</dbReference>
<proteinExistence type="inferred from homology"/>
<evidence type="ECO:0000256" key="1">
    <source>
        <dbReference type="ARBA" id="ARBA00006484"/>
    </source>
</evidence>
<dbReference type="Proteomes" id="UP001272097">
    <property type="component" value="Unassembled WGS sequence"/>
</dbReference>
<reference evidence="4 5" key="1">
    <citation type="submission" date="2023-08" db="EMBL/GenBank/DDBJ databases">
        <title>Implementing the SeqCode for naming new Mesorhizobium species isolated from Vachellia karroo root nodules.</title>
        <authorList>
            <person name="Van Lill M."/>
        </authorList>
    </citation>
    <scope>NUCLEOTIDE SEQUENCE [LARGE SCALE GENOMIC DNA]</scope>
    <source>
        <strain evidence="4 5">VK3E</strain>
    </source>
</reference>
<keyword evidence="5" id="KW-1185">Reference proteome</keyword>
<protein>
    <submittedName>
        <fullName evidence="4">SDR family NAD(P)-dependent oxidoreductase</fullName>
    </submittedName>
</protein>
<name>A0ABU4X366_9HYPH</name>
<dbReference type="InterPro" id="IPR002347">
    <property type="entry name" value="SDR_fam"/>
</dbReference>
<accession>A0ABU4X366</accession>
<comment type="caution">
    <text evidence="4">The sequence shown here is derived from an EMBL/GenBank/DDBJ whole genome shotgun (WGS) entry which is preliminary data.</text>
</comment>
<feature type="non-terminal residue" evidence="4">
    <location>
        <position position="101"/>
    </location>
</feature>
<keyword evidence="3" id="KW-0560">Oxidoreductase</keyword>
<comment type="similarity">
    <text evidence="1">Belongs to the short-chain dehydrogenases/reductases (SDR) family.</text>
</comment>
<dbReference type="Gene3D" id="3.40.50.720">
    <property type="entry name" value="NAD(P)-binding Rossmann-like Domain"/>
    <property type="match status" value="1"/>
</dbReference>
<organism evidence="4 5">
    <name type="scientific">Mesorhizobium australafricanum</name>
    <dbReference type="NCBI Taxonomy" id="3072311"/>
    <lineage>
        <taxon>Bacteria</taxon>
        <taxon>Pseudomonadati</taxon>
        <taxon>Pseudomonadota</taxon>
        <taxon>Alphaproteobacteria</taxon>
        <taxon>Hyphomicrobiales</taxon>
        <taxon>Phyllobacteriaceae</taxon>
        <taxon>Mesorhizobium</taxon>
    </lineage>
</organism>
<sequence length="101" mass="10667">MLHDRSLPFIKKFDLSGKTALVTGGVRGIGLQIALTLQEAGADIIITGTDAIRHADVADRFPLKPQVYQLDVTASQAIRDLAGKIGSCPDILVNNAGVSRA</sequence>
<evidence type="ECO:0000313" key="4">
    <source>
        <dbReference type="EMBL" id="MDX8442398.1"/>
    </source>
</evidence>
<dbReference type="RefSeq" id="WP_320216403.1">
    <property type="nucleotide sequence ID" value="NZ_JAVIIS010000038.1"/>
</dbReference>
<dbReference type="PRINTS" id="PR00081">
    <property type="entry name" value="GDHRDH"/>
</dbReference>
<keyword evidence="2" id="KW-0521">NADP</keyword>
<dbReference type="EMBL" id="JAVIIS010000038">
    <property type="protein sequence ID" value="MDX8442398.1"/>
    <property type="molecule type" value="Genomic_DNA"/>
</dbReference>
<evidence type="ECO:0000313" key="5">
    <source>
        <dbReference type="Proteomes" id="UP001272097"/>
    </source>
</evidence>
<dbReference type="Pfam" id="PF00106">
    <property type="entry name" value="adh_short"/>
    <property type="match status" value="1"/>
</dbReference>
<dbReference type="InterPro" id="IPR036291">
    <property type="entry name" value="NAD(P)-bd_dom_sf"/>
</dbReference>
<evidence type="ECO:0000256" key="2">
    <source>
        <dbReference type="ARBA" id="ARBA00022857"/>
    </source>
</evidence>
<dbReference type="InterPro" id="IPR052178">
    <property type="entry name" value="Sec_Metab_Biosynth_SDR"/>
</dbReference>